<dbReference type="CDD" id="cd02440">
    <property type="entry name" value="AdoMet_MTases"/>
    <property type="match status" value="1"/>
</dbReference>
<evidence type="ECO:0000313" key="4">
    <source>
        <dbReference type="EMBL" id="EHN59883.1"/>
    </source>
</evidence>
<reference evidence="4 5" key="1">
    <citation type="journal article" date="2012" name="PLoS ONE">
        <title>Functional divergence in the genus oenococcus as predicted by genome sequencing of the newly-described species, Oenococcus kitaharae.</title>
        <authorList>
            <person name="Borneman A.R."/>
            <person name="McCarthy J.M."/>
            <person name="Chambers P.J."/>
            <person name="Bartowsky E.J."/>
        </authorList>
    </citation>
    <scope>NUCLEOTIDE SEQUENCE [LARGE SCALE GENOMIC DNA]</scope>
    <source>
        <strain evidence="5">DSM17330</strain>
    </source>
</reference>
<dbReference type="Gene3D" id="3.40.50.150">
    <property type="entry name" value="Vaccinia Virus protein VP39"/>
    <property type="match status" value="1"/>
</dbReference>
<keyword evidence="2 4" id="KW-0808">Transferase</keyword>
<evidence type="ECO:0000313" key="5">
    <source>
        <dbReference type="Proteomes" id="UP000004959"/>
    </source>
</evidence>
<dbReference type="InterPro" id="IPR029063">
    <property type="entry name" value="SAM-dependent_MTases_sf"/>
</dbReference>
<dbReference type="Pfam" id="PF05175">
    <property type="entry name" value="MTS"/>
    <property type="match status" value="1"/>
</dbReference>
<accession>G9WGQ6</accession>
<dbReference type="InterPro" id="IPR046977">
    <property type="entry name" value="RsmC/RlmG"/>
</dbReference>
<proteinExistence type="predicted"/>
<evidence type="ECO:0000256" key="2">
    <source>
        <dbReference type="ARBA" id="ARBA00022679"/>
    </source>
</evidence>
<dbReference type="InterPro" id="IPR007848">
    <property type="entry name" value="Small_mtfrase_dom"/>
</dbReference>
<dbReference type="PATRIC" id="fig|1045004.4.peg.1783"/>
<dbReference type="EMBL" id="AFVZ01000001">
    <property type="protein sequence ID" value="EHN59883.1"/>
    <property type="molecule type" value="Genomic_DNA"/>
</dbReference>
<gene>
    <name evidence="4" type="ORF">OKIT_1813</name>
</gene>
<dbReference type="AlphaFoldDB" id="G9WGQ6"/>
<organism evidence="4 5">
    <name type="scientific">Oenococcus kitaharae DSM 17330</name>
    <dbReference type="NCBI Taxonomy" id="1045004"/>
    <lineage>
        <taxon>Bacteria</taxon>
        <taxon>Bacillati</taxon>
        <taxon>Bacillota</taxon>
        <taxon>Bacilli</taxon>
        <taxon>Lactobacillales</taxon>
        <taxon>Lactobacillaceae</taxon>
        <taxon>Oenococcus</taxon>
    </lineage>
</organism>
<evidence type="ECO:0000256" key="1">
    <source>
        <dbReference type="ARBA" id="ARBA00022603"/>
    </source>
</evidence>
<name>G9WGQ6_9LACO</name>
<dbReference type="GO" id="GO:0032259">
    <property type="term" value="P:methylation"/>
    <property type="evidence" value="ECO:0007669"/>
    <property type="project" value="UniProtKB-KW"/>
</dbReference>
<feature type="domain" description="Methyltransferase small" evidence="3">
    <location>
        <begin position="32"/>
        <end position="200"/>
    </location>
</feature>
<dbReference type="Proteomes" id="UP000004959">
    <property type="component" value="Chromosome"/>
</dbReference>
<dbReference type="OrthoDB" id="9764961at2"/>
<dbReference type="PANTHER" id="PTHR47816">
    <property type="entry name" value="RIBOSOMAL RNA SMALL SUBUNIT METHYLTRANSFERASE C"/>
    <property type="match status" value="1"/>
</dbReference>
<dbReference type="HOGENOM" id="CLU_018398_7_1_9"/>
<protein>
    <submittedName>
        <fullName evidence="4">Ribosomal RNA small subunit methyltransferase C</fullName>
    </submittedName>
</protein>
<dbReference type="GO" id="GO:0008757">
    <property type="term" value="F:S-adenosylmethionine-dependent methyltransferase activity"/>
    <property type="evidence" value="ECO:0007669"/>
    <property type="project" value="InterPro"/>
</dbReference>
<evidence type="ECO:0000259" key="3">
    <source>
        <dbReference type="Pfam" id="PF05175"/>
    </source>
</evidence>
<dbReference type="eggNOG" id="COG2813">
    <property type="taxonomic scope" value="Bacteria"/>
</dbReference>
<dbReference type="PANTHER" id="PTHR47816:SF4">
    <property type="entry name" value="RIBOSOMAL RNA SMALL SUBUNIT METHYLTRANSFERASE C"/>
    <property type="match status" value="1"/>
</dbReference>
<keyword evidence="1 4" id="KW-0489">Methyltransferase</keyword>
<dbReference type="STRING" id="336988.NT96_06755"/>
<sequence length="204" mass="22663">MTDKNEQYFTAEPSSQHDYQEISFDFSGKTLFFKTDAGVFSKNRIDYGTRVLLDCVADHYSEIRSGSILDLGCGYGVVGVALKSLDPRRELTMTDVNLRSLALSKENLQRNQLDAEVLQSNIYDGLNGEFAAIVVNPPIRAGKQVVTKMLTEAREHLPSGGMIFAVLQKKQGAPSAEKNLMAAFGNVEILKRDKGYYVLRSTKQ</sequence>
<keyword evidence="5" id="KW-1185">Reference proteome</keyword>
<comment type="caution">
    <text evidence="4">The sequence shown here is derived from an EMBL/GenBank/DDBJ whole genome shotgun (WGS) entry which is preliminary data.</text>
</comment>
<dbReference type="SUPFAM" id="SSF53335">
    <property type="entry name" value="S-adenosyl-L-methionine-dependent methyltransferases"/>
    <property type="match status" value="1"/>
</dbReference>
<dbReference type="RefSeq" id="WP_007747218.1">
    <property type="nucleotide sequence ID" value="NZ_CM001398.1"/>
</dbReference>